<sequence length="218" mass="24443">MRGIGNIFHRCKGTINRITSVPMYTFTHLESRLRSLFHRNICLYRTVGLSVRLFLSHKRLSLPLSLAPFRPSVCLSVSDGVYIAVVAAVESVPCAAPVWDDAAGTHGRGRVDALFRGRFDTIFFNVLTTGRADVASRARGAFTPREWHKESGQRTRLLRSRSAHTLTPLMRPREKPEAEHNRRRTNRAELLRASTTTTADGNIVSPLPAREISRVTIV</sequence>
<feature type="compositionally biased region" description="Basic and acidic residues" evidence="1">
    <location>
        <begin position="171"/>
        <end position="190"/>
    </location>
</feature>
<dbReference type="Proteomes" id="UP001642520">
    <property type="component" value="Unassembled WGS sequence"/>
</dbReference>
<gene>
    <name evidence="2" type="ORF">XYLVIOL_LOCUS9250</name>
</gene>
<reference evidence="2 3" key="1">
    <citation type="submission" date="2024-08" db="EMBL/GenBank/DDBJ databases">
        <authorList>
            <person name="Will J Nash"/>
            <person name="Angela Man"/>
            <person name="Seanna McTaggart"/>
            <person name="Kendall Baker"/>
            <person name="Tom Barker"/>
            <person name="Leah Catchpole"/>
            <person name="Alex Durrant"/>
            <person name="Karim Gharbi"/>
            <person name="Naomi Irish"/>
            <person name="Gemy Kaithakottil"/>
            <person name="Debby Ku"/>
            <person name="Aaliyah Providence"/>
            <person name="Felix Shaw"/>
            <person name="David Swarbreck"/>
            <person name="Chris Watkins"/>
            <person name="Ann M. McCartney"/>
            <person name="Giulio Formenti"/>
            <person name="Alice Mouton"/>
            <person name="Noel Vella"/>
            <person name="Bjorn M von Reumont"/>
            <person name="Adriana Vella"/>
            <person name="Wilfried Haerty"/>
        </authorList>
    </citation>
    <scope>NUCLEOTIDE SEQUENCE [LARGE SCALE GENOMIC DNA]</scope>
</reference>
<evidence type="ECO:0000256" key="1">
    <source>
        <dbReference type="SAM" id="MobiDB-lite"/>
    </source>
</evidence>
<protein>
    <submittedName>
        <fullName evidence="2">Uncharacterized protein</fullName>
    </submittedName>
</protein>
<comment type="caution">
    <text evidence="2">The sequence shown here is derived from an EMBL/GenBank/DDBJ whole genome shotgun (WGS) entry which is preliminary data.</text>
</comment>
<name>A0ABP1P765_XYLVO</name>
<dbReference type="EMBL" id="CAXAJV020001299">
    <property type="protein sequence ID" value="CAL7949121.1"/>
    <property type="molecule type" value="Genomic_DNA"/>
</dbReference>
<feature type="region of interest" description="Disordered" evidence="1">
    <location>
        <begin position="153"/>
        <end position="204"/>
    </location>
</feature>
<accession>A0ABP1P765</accession>
<organism evidence="2 3">
    <name type="scientific">Xylocopa violacea</name>
    <name type="common">Violet carpenter bee</name>
    <name type="synonym">Apis violacea</name>
    <dbReference type="NCBI Taxonomy" id="135666"/>
    <lineage>
        <taxon>Eukaryota</taxon>
        <taxon>Metazoa</taxon>
        <taxon>Ecdysozoa</taxon>
        <taxon>Arthropoda</taxon>
        <taxon>Hexapoda</taxon>
        <taxon>Insecta</taxon>
        <taxon>Pterygota</taxon>
        <taxon>Neoptera</taxon>
        <taxon>Endopterygota</taxon>
        <taxon>Hymenoptera</taxon>
        <taxon>Apocrita</taxon>
        <taxon>Aculeata</taxon>
        <taxon>Apoidea</taxon>
        <taxon>Anthophila</taxon>
        <taxon>Apidae</taxon>
        <taxon>Xylocopa</taxon>
        <taxon>Xylocopa</taxon>
    </lineage>
</organism>
<proteinExistence type="predicted"/>
<evidence type="ECO:0000313" key="3">
    <source>
        <dbReference type="Proteomes" id="UP001642520"/>
    </source>
</evidence>
<keyword evidence="3" id="KW-1185">Reference proteome</keyword>
<evidence type="ECO:0000313" key="2">
    <source>
        <dbReference type="EMBL" id="CAL7949121.1"/>
    </source>
</evidence>